<dbReference type="Pfam" id="PF13749">
    <property type="entry name" value="HATPase_c_4"/>
    <property type="match status" value="1"/>
</dbReference>
<sequence>MIFLKRYLAVRYEMTGEPRRREIPEIPYEALREAVINAVAHRDYFEKGTNVMVEIFDDRIEITNFGGLVKGLRPEDFGKKSMPRNAKIADLLHRVEYIERMGTGINKIRRLVDGAGLPPVEFEFDTFFTAIFKRPALKKPAVLGAGDEGFEKICIAIDAAINEGVRDGVHEGVKARLINELLYIKQNSFITNKIVESISNISTSSAKRDISLLKKLEIIKFEGSRKTGAYVLTAKGKEVMK</sequence>
<evidence type="ECO:0000313" key="2">
    <source>
        <dbReference type="EMBL" id="QNO43301.1"/>
    </source>
</evidence>
<dbReference type="EMBL" id="MT630806">
    <property type="protein sequence ID" value="QNO43301.1"/>
    <property type="molecule type" value="Genomic_DNA"/>
</dbReference>
<gene>
    <name evidence="2" type="ORF">BKKEKDFB_00013</name>
    <name evidence="3" type="ORF">CHNKENMJ_00006</name>
    <name evidence="4" type="ORF">JMABOEBK_00040</name>
    <name evidence="1" type="ORF">MKPHGJHB_00013</name>
</gene>
<evidence type="ECO:0000313" key="3">
    <source>
        <dbReference type="EMBL" id="QNO45375.1"/>
    </source>
</evidence>
<dbReference type="EMBL" id="MT631136">
    <property type="protein sequence ID" value="QNO45643.1"/>
    <property type="molecule type" value="Genomic_DNA"/>
</dbReference>
<dbReference type="EMBL" id="MT630721">
    <property type="protein sequence ID" value="QNO42235.1"/>
    <property type="molecule type" value="Genomic_DNA"/>
</dbReference>
<dbReference type="AlphaFoldDB" id="A0A7G9YCA9"/>
<dbReference type="PANTHER" id="PTHR30595:SF6">
    <property type="entry name" value="SCHLAFEN ALBA-2 DOMAIN-CONTAINING PROTEIN"/>
    <property type="match status" value="1"/>
</dbReference>
<accession>A0A7G9YCA9</accession>
<protein>
    <submittedName>
        <fullName evidence="4">Uncharacterized protein</fullName>
    </submittedName>
</protein>
<dbReference type="EMBL" id="MT631104">
    <property type="protein sequence ID" value="QNO45375.1"/>
    <property type="molecule type" value="Genomic_DNA"/>
</dbReference>
<evidence type="ECO:0000313" key="4">
    <source>
        <dbReference type="EMBL" id="QNO45643.1"/>
    </source>
</evidence>
<dbReference type="Gene3D" id="3.30.565.60">
    <property type="match status" value="1"/>
</dbReference>
<proteinExistence type="predicted"/>
<dbReference type="InterPro" id="IPR038475">
    <property type="entry name" value="RecG_C_sf"/>
</dbReference>
<reference evidence="4" key="1">
    <citation type="submission" date="2020-06" db="EMBL/GenBank/DDBJ databases">
        <title>Unique genomic features of the anaerobic methanotrophic archaea.</title>
        <authorList>
            <person name="Chadwick G.L."/>
            <person name="Skennerton C.T."/>
            <person name="Laso-Perez R."/>
            <person name="Leu A.O."/>
            <person name="Speth D.R."/>
            <person name="Yu H."/>
            <person name="Morgan-Lang C."/>
            <person name="Hatzenpichler R."/>
            <person name="Goudeau D."/>
            <person name="Malmstrom R."/>
            <person name="Brazelton W.J."/>
            <person name="Woyke T."/>
            <person name="Hallam S.J."/>
            <person name="Tyson G.W."/>
            <person name="Wegener G."/>
            <person name="Boetius A."/>
            <person name="Orphan V."/>
        </authorList>
    </citation>
    <scope>NUCLEOTIDE SEQUENCE</scope>
</reference>
<organism evidence="4">
    <name type="scientific">Candidatus Methanogaster sp. ANME-2c ERB4</name>
    <dbReference type="NCBI Taxonomy" id="2759911"/>
    <lineage>
        <taxon>Archaea</taxon>
        <taxon>Methanobacteriati</taxon>
        <taxon>Methanobacteriota</taxon>
        <taxon>Stenosarchaea group</taxon>
        <taxon>Methanomicrobia</taxon>
        <taxon>Methanosarcinales</taxon>
        <taxon>ANME-2 cluster</taxon>
        <taxon>Candidatus Methanogasteraceae</taxon>
        <taxon>Candidatus Methanogaster</taxon>
    </lineage>
</organism>
<dbReference type="PANTHER" id="PTHR30595">
    <property type="entry name" value="GLPR-RELATED TRANSCRIPTIONAL REPRESSOR"/>
    <property type="match status" value="1"/>
</dbReference>
<name>A0A7G9YCA9_9EURY</name>
<evidence type="ECO:0000313" key="1">
    <source>
        <dbReference type="EMBL" id="QNO42235.1"/>
    </source>
</evidence>